<reference evidence="2" key="1">
    <citation type="submission" date="2016-07" db="EMBL/GenBank/DDBJ databases">
        <authorList>
            <person name="Florea S."/>
            <person name="Webb J.S."/>
            <person name="Jaromczyk J."/>
            <person name="Schardl C.L."/>
        </authorList>
    </citation>
    <scope>NUCLEOTIDE SEQUENCE [LARGE SCALE GENOMIC DNA]</scope>
    <source>
        <strain evidence="2">MV-1</strain>
    </source>
</reference>
<dbReference type="EMBL" id="MCGG01000008">
    <property type="protein sequence ID" value="OEJ69201.1"/>
    <property type="molecule type" value="Genomic_DNA"/>
</dbReference>
<evidence type="ECO:0008006" key="3">
    <source>
        <dbReference type="Google" id="ProtNLM"/>
    </source>
</evidence>
<dbReference type="InterPro" id="IPR036249">
    <property type="entry name" value="Thioredoxin-like_sf"/>
</dbReference>
<dbReference type="AlphaFoldDB" id="A0A1E5QB73"/>
<keyword evidence="2" id="KW-1185">Reference proteome</keyword>
<evidence type="ECO:0000313" key="2">
    <source>
        <dbReference type="Proteomes" id="UP000095347"/>
    </source>
</evidence>
<dbReference type="STRING" id="28181.BEN30_03670"/>
<gene>
    <name evidence="1" type="ORF">BEN30_03670</name>
</gene>
<name>A0A1E5QB73_9PROT</name>
<comment type="caution">
    <text evidence="1">The sequence shown here is derived from an EMBL/GenBank/DDBJ whole genome shotgun (WGS) entry which is preliminary data.</text>
</comment>
<accession>A0A1E5QB73</accession>
<evidence type="ECO:0000313" key="1">
    <source>
        <dbReference type="EMBL" id="OEJ69201.1"/>
    </source>
</evidence>
<organism evidence="1 2">
    <name type="scientific">Magnetovibrio blakemorei</name>
    <dbReference type="NCBI Taxonomy" id="28181"/>
    <lineage>
        <taxon>Bacteria</taxon>
        <taxon>Pseudomonadati</taxon>
        <taxon>Pseudomonadota</taxon>
        <taxon>Alphaproteobacteria</taxon>
        <taxon>Rhodospirillales</taxon>
        <taxon>Magnetovibrionaceae</taxon>
        <taxon>Magnetovibrio</taxon>
    </lineage>
</organism>
<sequence>MSPPMDDKPERHITVYVCTNLRVSGSSCAGHKSKAILRALERRADERVVEGHALVHVRPSVCMGYCGDGPNVKIIGGDFFHRVKMDDLDTILDAAEHLIAAKDPA</sequence>
<dbReference type="OrthoDB" id="7366680at2"/>
<protein>
    <recommendedName>
        <fullName evidence="3">Ferredoxin</fullName>
    </recommendedName>
</protein>
<dbReference type="Pfam" id="PF01257">
    <property type="entry name" value="2Fe-2S_thioredx"/>
    <property type="match status" value="1"/>
</dbReference>
<dbReference type="SUPFAM" id="SSF52833">
    <property type="entry name" value="Thioredoxin-like"/>
    <property type="match status" value="1"/>
</dbReference>
<dbReference type="CDD" id="cd02980">
    <property type="entry name" value="TRX_Fd_family"/>
    <property type="match status" value="1"/>
</dbReference>
<dbReference type="Gene3D" id="3.40.30.10">
    <property type="entry name" value="Glutaredoxin"/>
    <property type="match status" value="1"/>
</dbReference>
<proteinExistence type="predicted"/>
<dbReference type="Proteomes" id="UP000095347">
    <property type="component" value="Unassembled WGS sequence"/>
</dbReference>